<gene>
    <name evidence="1" type="ORF">MAR_032169</name>
</gene>
<keyword evidence="2" id="KW-1185">Reference proteome</keyword>
<dbReference type="Proteomes" id="UP001164746">
    <property type="component" value="Chromosome 10"/>
</dbReference>
<reference evidence="1" key="1">
    <citation type="submission" date="2022-11" db="EMBL/GenBank/DDBJ databases">
        <title>Centuries of genome instability and evolution in soft-shell clam transmissible cancer (bioRxiv).</title>
        <authorList>
            <person name="Hart S.F.M."/>
            <person name="Yonemitsu M.A."/>
            <person name="Giersch R.M."/>
            <person name="Beal B.F."/>
            <person name="Arriagada G."/>
            <person name="Davis B.W."/>
            <person name="Ostrander E.A."/>
            <person name="Goff S.P."/>
            <person name="Metzger M.J."/>
        </authorList>
    </citation>
    <scope>NUCLEOTIDE SEQUENCE</scope>
    <source>
        <strain evidence="1">MELC-2E11</strain>
        <tissue evidence="1">Siphon/mantle</tissue>
    </source>
</reference>
<name>A0ABY7F6M8_MYAAR</name>
<protein>
    <submittedName>
        <fullName evidence="1">Uncharacterized protein</fullName>
    </submittedName>
</protein>
<organism evidence="1 2">
    <name type="scientific">Mya arenaria</name>
    <name type="common">Soft-shell clam</name>
    <dbReference type="NCBI Taxonomy" id="6604"/>
    <lineage>
        <taxon>Eukaryota</taxon>
        <taxon>Metazoa</taxon>
        <taxon>Spiralia</taxon>
        <taxon>Lophotrochozoa</taxon>
        <taxon>Mollusca</taxon>
        <taxon>Bivalvia</taxon>
        <taxon>Autobranchia</taxon>
        <taxon>Heteroconchia</taxon>
        <taxon>Euheterodonta</taxon>
        <taxon>Imparidentia</taxon>
        <taxon>Neoheterodontei</taxon>
        <taxon>Myida</taxon>
        <taxon>Myoidea</taxon>
        <taxon>Myidae</taxon>
        <taxon>Mya</taxon>
    </lineage>
</organism>
<proteinExistence type="predicted"/>
<sequence>MDIRNHAATLVGYCSPLSITGKHSVFRETTWHALQNWRHGPLTLDPKPISQLDLSKPGLPSHQSPVEAVWSLITDTLVIGN</sequence>
<evidence type="ECO:0000313" key="1">
    <source>
        <dbReference type="EMBL" id="WAR17575.1"/>
    </source>
</evidence>
<evidence type="ECO:0000313" key="2">
    <source>
        <dbReference type="Proteomes" id="UP001164746"/>
    </source>
</evidence>
<accession>A0ABY7F6M8</accession>
<dbReference type="EMBL" id="CP111021">
    <property type="protein sequence ID" value="WAR17575.1"/>
    <property type="molecule type" value="Genomic_DNA"/>
</dbReference>